<sequence>MSIAGLPILEALYILGCGRYLCKRCCHAGYDDSKDWSPASYDEFEPIPRMCRIVLAVYEDDLENPKWPPEGGYRMSISCVIKRAVYTDTEGRVPPYLIYVDHNAKDIVLAIRGLNLAKEKDYRTLFDNKPGKEKFDCGFVHCGLMKAAEWLVEKEADRLKGLLSEYPSYKLSIAGHSLGSGVAALFTMIVAKNGSLLGNIDRESIRCFAIAPARCMSLNLALLHADIIYSVILQDDFLPRTVTPVEDIFKSIFCLPCHLCSRCMKDTFLSEKKRLKDPRRLYAPGTVFHILDRRFCWIDRMPPFVRRAVPVKGRFEHVILSFNATKDHSLIWIEKESEKALEILREETDDVMEIPKTQKMSRRQTMKQQHKAALEKAQTLHIIDSFSEDNKHGISSENEDQKISSINEQGIEVEGKCSA</sequence>
<organism evidence="4 5">
    <name type="scientific">Ceratopteris richardii</name>
    <name type="common">Triangle waterfern</name>
    <dbReference type="NCBI Taxonomy" id="49495"/>
    <lineage>
        <taxon>Eukaryota</taxon>
        <taxon>Viridiplantae</taxon>
        <taxon>Streptophyta</taxon>
        <taxon>Embryophyta</taxon>
        <taxon>Tracheophyta</taxon>
        <taxon>Polypodiopsida</taxon>
        <taxon>Polypodiidae</taxon>
        <taxon>Polypodiales</taxon>
        <taxon>Pteridineae</taxon>
        <taxon>Pteridaceae</taxon>
        <taxon>Parkerioideae</taxon>
        <taxon>Ceratopteris</taxon>
    </lineage>
</organism>
<dbReference type="PANTHER" id="PTHR46398">
    <property type="entry name" value="ALPHA/BETA-HYDROLASES SUPERFAMILY PROTEIN"/>
    <property type="match status" value="1"/>
</dbReference>
<dbReference type="OMA" id="YAIAPTR"/>
<evidence type="ECO:0000259" key="2">
    <source>
        <dbReference type="Pfam" id="PF01764"/>
    </source>
</evidence>
<evidence type="ECO:0000256" key="1">
    <source>
        <dbReference type="SAM" id="MobiDB-lite"/>
    </source>
</evidence>
<name>A0A8T2RHK6_CERRI</name>
<dbReference type="OrthoDB" id="438440at2759"/>
<reference evidence="4 5" key="1">
    <citation type="submission" date="2021-08" db="EMBL/GenBank/DDBJ databases">
        <title>WGS assembly of Ceratopteris richardii.</title>
        <authorList>
            <person name="Marchant D.B."/>
            <person name="Chen G."/>
            <person name="Jenkins J."/>
            <person name="Shu S."/>
            <person name="Leebens-Mack J."/>
            <person name="Grimwood J."/>
            <person name="Schmutz J."/>
            <person name="Soltis P."/>
            <person name="Soltis D."/>
            <person name="Chen Z.-H."/>
        </authorList>
    </citation>
    <scope>NUCLEOTIDE SEQUENCE [LARGE SCALE GENOMIC DNA]</scope>
    <source>
        <strain evidence="4">Whitten #5841</strain>
        <tissue evidence="4">Leaf</tissue>
    </source>
</reference>
<dbReference type="InterPro" id="IPR005592">
    <property type="entry name" value="Mono/diacylglycerol_lipase_N"/>
</dbReference>
<comment type="caution">
    <text evidence="4">The sequence shown here is derived from an EMBL/GenBank/DDBJ whole genome shotgun (WGS) entry which is preliminary data.</text>
</comment>
<evidence type="ECO:0000313" key="5">
    <source>
        <dbReference type="Proteomes" id="UP000825935"/>
    </source>
</evidence>
<dbReference type="GO" id="GO:0016042">
    <property type="term" value="P:lipid catabolic process"/>
    <property type="evidence" value="ECO:0007669"/>
    <property type="project" value="InterPro"/>
</dbReference>
<dbReference type="CDD" id="cd00519">
    <property type="entry name" value="Lipase_3"/>
    <property type="match status" value="1"/>
</dbReference>
<dbReference type="Pfam" id="PF01764">
    <property type="entry name" value="Lipase_3"/>
    <property type="match status" value="1"/>
</dbReference>
<evidence type="ECO:0000259" key="3">
    <source>
        <dbReference type="Pfam" id="PF03893"/>
    </source>
</evidence>
<feature type="region of interest" description="Disordered" evidence="1">
    <location>
        <begin position="389"/>
        <end position="419"/>
    </location>
</feature>
<proteinExistence type="predicted"/>
<protein>
    <recommendedName>
        <fullName evidence="6">Triacylglycerol lipase</fullName>
    </recommendedName>
</protein>
<dbReference type="EMBL" id="CM035432">
    <property type="protein sequence ID" value="KAH7295294.1"/>
    <property type="molecule type" value="Genomic_DNA"/>
</dbReference>
<dbReference type="PANTHER" id="PTHR46398:SF7">
    <property type="entry name" value="ALPHA_BETA-HYDROLASES SUPERFAMILY PROTEIN"/>
    <property type="match status" value="1"/>
</dbReference>
<dbReference type="Proteomes" id="UP000825935">
    <property type="component" value="Chromosome 27"/>
</dbReference>
<dbReference type="SUPFAM" id="SSF53474">
    <property type="entry name" value="alpha/beta-Hydrolases"/>
    <property type="match status" value="1"/>
</dbReference>
<dbReference type="AlphaFoldDB" id="A0A8T2RHK6"/>
<dbReference type="Pfam" id="PF03893">
    <property type="entry name" value="Lipase3_N"/>
    <property type="match status" value="1"/>
</dbReference>
<gene>
    <name evidence="4" type="ORF">KP509_27G041700</name>
</gene>
<evidence type="ECO:0000313" key="4">
    <source>
        <dbReference type="EMBL" id="KAH7295294.1"/>
    </source>
</evidence>
<feature type="domain" description="Mono-/di-acylglycerol lipase N-terminal" evidence="3">
    <location>
        <begin position="9"/>
        <end position="73"/>
    </location>
</feature>
<feature type="compositionally biased region" description="Basic and acidic residues" evidence="1">
    <location>
        <begin position="389"/>
        <end position="402"/>
    </location>
</feature>
<evidence type="ECO:0008006" key="6">
    <source>
        <dbReference type="Google" id="ProtNLM"/>
    </source>
</evidence>
<keyword evidence="5" id="KW-1185">Reference proteome</keyword>
<accession>A0A8T2RHK6</accession>
<dbReference type="Gene3D" id="3.40.50.1820">
    <property type="entry name" value="alpha/beta hydrolase"/>
    <property type="match status" value="1"/>
</dbReference>
<dbReference type="InterPro" id="IPR002921">
    <property type="entry name" value="Fungal_lipase-type"/>
</dbReference>
<feature type="domain" description="Fungal lipase-type" evidence="2">
    <location>
        <begin position="108"/>
        <end position="243"/>
    </location>
</feature>
<dbReference type="InterPro" id="IPR029058">
    <property type="entry name" value="AB_hydrolase_fold"/>
</dbReference>